<protein>
    <submittedName>
        <fullName evidence="1">Uncharacterized protein</fullName>
    </submittedName>
</protein>
<name>B9TN60_RICCO</name>
<accession>B9TN60</accession>
<keyword evidence="2" id="KW-1185">Reference proteome</keyword>
<evidence type="ECO:0000313" key="1">
    <source>
        <dbReference type="EMBL" id="EEF22703.1"/>
    </source>
</evidence>
<reference evidence="2" key="1">
    <citation type="journal article" date="2010" name="Nat. Biotechnol.">
        <title>Draft genome sequence of the oilseed species Ricinus communis.</title>
        <authorList>
            <person name="Chan A.P."/>
            <person name="Crabtree J."/>
            <person name="Zhao Q."/>
            <person name="Lorenzi H."/>
            <person name="Orvis J."/>
            <person name="Puiu D."/>
            <person name="Melake-Berhan A."/>
            <person name="Jones K.M."/>
            <person name="Redman J."/>
            <person name="Chen G."/>
            <person name="Cahoon E.B."/>
            <person name="Gedil M."/>
            <person name="Stanke M."/>
            <person name="Haas B.J."/>
            <person name="Wortman J.R."/>
            <person name="Fraser-Liggett C.M."/>
            <person name="Ravel J."/>
            <person name="Rabinowicz P.D."/>
        </authorList>
    </citation>
    <scope>NUCLEOTIDE SEQUENCE [LARGE SCALE GENOMIC DNA]</scope>
    <source>
        <strain evidence="2">cv. Hale</strain>
    </source>
</reference>
<proteinExistence type="predicted"/>
<dbReference type="InParanoid" id="B9TN60"/>
<dbReference type="AlphaFoldDB" id="B9TN60"/>
<feature type="non-terminal residue" evidence="1">
    <location>
        <position position="1"/>
    </location>
</feature>
<dbReference type="EMBL" id="EQ991397">
    <property type="protein sequence ID" value="EEF22703.1"/>
    <property type="molecule type" value="Genomic_DNA"/>
</dbReference>
<dbReference type="Proteomes" id="UP000008311">
    <property type="component" value="Unassembled WGS sequence"/>
</dbReference>
<organism evidence="1 2">
    <name type="scientific">Ricinus communis</name>
    <name type="common">Castor bean</name>
    <dbReference type="NCBI Taxonomy" id="3988"/>
    <lineage>
        <taxon>Eukaryota</taxon>
        <taxon>Viridiplantae</taxon>
        <taxon>Streptophyta</taxon>
        <taxon>Embryophyta</taxon>
        <taxon>Tracheophyta</taxon>
        <taxon>Spermatophyta</taxon>
        <taxon>Magnoliopsida</taxon>
        <taxon>eudicotyledons</taxon>
        <taxon>Gunneridae</taxon>
        <taxon>Pentapetalae</taxon>
        <taxon>rosids</taxon>
        <taxon>fabids</taxon>
        <taxon>Malpighiales</taxon>
        <taxon>Euphorbiaceae</taxon>
        <taxon>Acalyphoideae</taxon>
        <taxon>Acalypheae</taxon>
        <taxon>Ricinus</taxon>
    </lineage>
</organism>
<gene>
    <name evidence="1" type="ORF">RCOM_1986600</name>
</gene>
<sequence length="120" mass="11970">VGGAARLARLVVVAELDQHIGGTVSGAAAQQAFHFIPAPLGAEAAGTAAALGEIEAGIGAVDAGAEGVAVAAGVGHGGVADQDEAHGFGWRICGMCSTRQREDSGTANQVFHRTIRIKSR</sequence>
<evidence type="ECO:0000313" key="2">
    <source>
        <dbReference type="Proteomes" id="UP000008311"/>
    </source>
</evidence>